<reference evidence="5" key="1">
    <citation type="journal article" date="2019" name="Int. J. Syst. Evol. Microbiol.">
        <title>The Global Catalogue of Microorganisms (GCM) 10K type strain sequencing project: providing services to taxonomists for standard genome sequencing and annotation.</title>
        <authorList>
            <consortium name="The Broad Institute Genomics Platform"/>
            <consortium name="The Broad Institute Genome Sequencing Center for Infectious Disease"/>
            <person name="Wu L."/>
            <person name="Ma J."/>
        </authorList>
    </citation>
    <scope>NUCLEOTIDE SEQUENCE [LARGE SCALE GENOMIC DNA]</scope>
    <source>
        <strain evidence="5">JCM 31037</strain>
    </source>
</reference>
<keyword evidence="2" id="KW-0812">Transmembrane</keyword>
<organism evidence="4 5">
    <name type="scientific">Micromonospora sonneratiae</name>
    <dbReference type="NCBI Taxonomy" id="1184706"/>
    <lineage>
        <taxon>Bacteria</taxon>
        <taxon>Bacillati</taxon>
        <taxon>Actinomycetota</taxon>
        <taxon>Actinomycetes</taxon>
        <taxon>Micromonosporales</taxon>
        <taxon>Micromonosporaceae</taxon>
        <taxon>Micromonospora</taxon>
    </lineage>
</organism>
<evidence type="ECO:0000256" key="2">
    <source>
        <dbReference type="SAM" id="Phobius"/>
    </source>
</evidence>
<dbReference type="EMBL" id="JBHTMP010000020">
    <property type="protein sequence ID" value="MFD1322405.1"/>
    <property type="molecule type" value="Genomic_DNA"/>
</dbReference>
<dbReference type="SUPFAM" id="SSF53955">
    <property type="entry name" value="Lysozyme-like"/>
    <property type="match status" value="1"/>
</dbReference>
<dbReference type="CDD" id="cd13399">
    <property type="entry name" value="Slt35-like"/>
    <property type="match status" value="1"/>
</dbReference>
<dbReference type="RefSeq" id="WP_377571371.1">
    <property type="nucleotide sequence ID" value="NZ_JBHTMP010000020.1"/>
</dbReference>
<feature type="compositionally biased region" description="Low complexity" evidence="1">
    <location>
        <begin position="129"/>
        <end position="161"/>
    </location>
</feature>
<dbReference type="Proteomes" id="UP001597260">
    <property type="component" value="Unassembled WGS sequence"/>
</dbReference>
<dbReference type="Pfam" id="PF13406">
    <property type="entry name" value="SLT_2"/>
    <property type="match status" value="1"/>
</dbReference>
<gene>
    <name evidence="4" type="ORF">ACFQ4H_15010</name>
</gene>
<keyword evidence="5" id="KW-1185">Reference proteome</keyword>
<accession>A0ABW3YEA6</accession>
<evidence type="ECO:0000313" key="4">
    <source>
        <dbReference type="EMBL" id="MFD1322405.1"/>
    </source>
</evidence>
<keyword evidence="2" id="KW-0472">Membrane</keyword>
<dbReference type="PANTHER" id="PTHR30163:SF8">
    <property type="entry name" value="LYTIC MUREIN TRANSGLYCOSYLASE"/>
    <property type="match status" value="1"/>
</dbReference>
<keyword evidence="2" id="KW-1133">Transmembrane helix</keyword>
<feature type="region of interest" description="Disordered" evidence="1">
    <location>
        <begin position="1"/>
        <end position="167"/>
    </location>
</feature>
<dbReference type="InterPro" id="IPR023346">
    <property type="entry name" value="Lysozyme-like_dom_sf"/>
</dbReference>
<feature type="domain" description="Transglycosylase SLT" evidence="3">
    <location>
        <begin position="374"/>
        <end position="425"/>
    </location>
</feature>
<evidence type="ECO:0000313" key="5">
    <source>
        <dbReference type="Proteomes" id="UP001597260"/>
    </source>
</evidence>
<name>A0ABW3YEA6_9ACTN</name>
<protein>
    <submittedName>
        <fullName evidence="4">Lytic transglycosylase domain-containing protein</fullName>
    </submittedName>
</protein>
<dbReference type="InterPro" id="IPR031304">
    <property type="entry name" value="SLT_2"/>
</dbReference>
<feature type="compositionally biased region" description="Low complexity" evidence="1">
    <location>
        <begin position="79"/>
        <end position="121"/>
    </location>
</feature>
<feature type="compositionally biased region" description="Low complexity" evidence="1">
    <location>
        <begin position="62"/>
        <end position="72"/>
    </location>
</feature>
<dbReference type="PANTHER" id="PTHR30163">
    <property type="entry name" value="MEMBRANE-BOUND LYTIC MUREIN TRANSGLYCOSYLASE B"/>
    <property type="match status" value="1"/>
</dbReference>
<feature type="transmembrane region" description="Helical" evidence="2">
    <location>
        <begin position="203"/>
        <end position="225"/>
    </location>
</feature>
<dbReference type="InterPro" id="IPR043426">
    <property type="entry name" value="MltB-like"/>
</dbReference>
<comment type="caution">
    <text evidence="4">The sequence shown here is derived from an EMBL/GenBank/DDBJ whole genome shotgun (WGS) entry which is preliminary data.</text>
</comment>
<feature type="compositionally biased region" description="Low complexity" evidence="1">
    <location>
        <begin position="22"/>
        <end position="32"/>
    </location>
</feature>
<proteinExistence type="predicted"/>
<dbReference type="Gene3D" id="1.10.530.10">
    <property type="match status" value="1"/>
</dbReference>
<evidence type="ECO:0000256" key="1">
    <source>
        <dbReference type="SAM" id="MobiDB-lite"/>
    </source>
</evidence>
<evidence type="ECO:0000259" key="3">
    <source>
        <dbReference type="Pfam" id="PF13406"/>
    </source>
</evidence>
<sequence length="467" mass="48322">MADGEDTPTVRRLRPGAPPPDGATATAATDPGVKLVRQSTPADRSPATPVDSVTRADDQKPATATDGAAATSTDDRTDTTTGPVGQTAATTATTVDSTTDTVVDTAAKTTDTTTDDGTAKTTTDDDAKTTTTVATADETAKTTTDGDQPTKPDTGTDPTTGGRRRRVRVPFAHAVRRLPPPRQAVAATNRAVRDWSKRPSGRLTLPALLLLALVAMTGAAGAILVPATASTPRAKATVSPSAANPDWPVLPGPDLSVGPVAPSGTPSATPPGLGIGGRPADALATWAQQISSRINVSTTALQAYGYAELVIARTTPSCRLSWTTLAAIGSIESNHGQHNGAILFPDGQALPKIYGPPLNGKNNNKLIRDTDQGLLDSDTTYDRAVGPMQFIPSTWKTHGADADNDGVKNPHDIDDAALAAGNYLCSGNRDLTTAAGWWNAILSYNNVQAYAQQVFDTANRYGTASRT</sequence>